<accession>A0AAD5GRI8</accession>
<evidence type="ECO:0000313" key="3">
    <source>
        <dbReference type="Proteomes" id="UP001206925"/>
    </source>
</evidence>
<proteinExistence type="predicted"/>
<gene>
    <name evidence="2" type="ORF">M8C21_027526</name>
</gene>
<comment type="caution">
    <text evidence="2">The sequence shown here is derived from an EMBL/GenBank/DDBJ whole genome shotgun (WGS) entry which is preliminary data.</text>
</comment>
<feature type="region of interest" description="Disordered" evidence="1">
    <location>
        <begin position="25"/>
        <end position="160"/>
    </location>
</feature>
<dbReference type="AlphaFoldDB" id="A0AAD5GRI8"/>
<feature type="compositionally biased region" description="Polar residues" evidence="1">
    <location>
        <begin position="90"/>
        <end position="109"/>
    </location>
</feature>
<dbReference type="EMBL" id="JAMZMK010006268">
    <property type="protein sequence ID" value="KAI7749861.1"/>
    <property type="molecule type" value="Genomic_DNA"/>
</dbReference>
<evidence type="ECO:0000256" key="1">
    <source>
        <dbReference type="SAM" id="MobiDB-lite"/>
    </source>
</evidence>
<keyword evidence="3" id="KW-1185">Reference proteome</keyword>
<feature type="non-terminal residue" evidence="2">
    <location>
        <position position="160"/>
    </location>
</feature>
<dbReference type="Proteomes" id="UP001206925">
    <property type="component" value="Unassembled WGS sequence"/>
</dbReference>
<sequence length="160" mass="16201">KSEHLVENFILKFCLVLQSDGQDSAKPFELLGESGGSQGWMDAGTASEPGGGGWNAAGPSTERSSWATLPANPSGDNDANKEDAGGSAWETKTTQDSTPWGASSSGVKSDNSDVGWGGANLKLKDPVDTTNDATPWGNAGGSTGGENKSAWGSAPAPASE</sequence>
<name>A0AAD5GRI8_AMBAR</name>
<protein>
    <submittedName>
        <fullName evidence="2">Uncharacterized protein</fullName>
    </submittedName>
</protein>
<feature type="non-terminal residue" evidence="2">
    <location>
        <position position="1"/>
    </location>
</feature>
<evidence type="ECO:0000313" key="2">
    <source>
        <dbReference type="EMBL" id="KAI7749861.1"/>
    </source>
</evidence>
<organism evidence="2 3">
    <name type="scientific">Ambrosia artemisiifolia</name>
    <name type="common">Common ragweed</name>
    <dbReference type="NCBI Taxonomy" id="4212"/>
    <lineage>
        <taxon>Eukaryota</taxon>
        <taxon>Viridiplantae</taxon>
        <taxon>Streptophyta</taxon>
        <taxon>Embryophyta</taxon>
        <taxon>Tracheophyta</taxon>
        <taxon>Spermatophyta</taxon>
        <taxon>Magnoliopsida</taxon>
        <taxon>eudicotyledons</taxon>
        <taxon>Gunneridae</taxon>
        <taxon>Pentapetalae</taxon>
        <taxon>asterids</taxon>
        <taxon>campanulids</taxon>
        <taxon>Asterales</taxon>
        <taxon>Asteraceae</taxon>
        <taxon>Asteroideae</taxon>
        <taxon>Heliantheae alliance</taxon>
        <taxon>Heliantheae</taxon>
        <taxon>Ambrosia</taxon>
    </lineage>
</organism>
<reference evidence="2" key="1">
    <citation type="submission" date="2022-06" db="EMBL/GenBank/DDBJ databases">
        <title>Uncovering the hologenomic basis of an extraordinary plant invasion.</title>
        <authorList>
            <person name="Bieker V.C."/>
            <person name="Martin M.D."/>
            <person name="Gilbert T."/>
            <person name="Hodgins K."/>
            <person name="Battlay P."/>
            <person name="Petersen B."/>
            <person name="Wilson J."/>
        </authorList>
    </citation>
    <scope>NUCLEOTIDE SEQUENCE</scope>
    <source>
        <strain evidence="2">AA19_3_7</strain>
        <tissue evidence="2">Leaf</tissue>
    </source>
</reference>